<sequence>MDGFNITVGTTRFTTVRAHTEHLASALSPEDQCIQSMDDASPVKWHRAHTTWFFEQFILVPYSPGYMLFDPDFQFLFNSYYETVGDRQSRPERGLITRPSCDHVTAYRAHVDAAMTQLIAQHRPNLDHLIELGLQHEQQHQELLITDITHAFSRNKLLPAAIPHFTRPAATQGEARFITFEPGLTEIGHQGGGFHFDNETPHHPTYLAPYRLADRLVRNRDWLDFMTDGGYRTSTLWMSEGWDAARINAWCAPFHWRKRDGVWFEFGPEGLRTLDPEAPVAHISWYEADAYARWAWARLPTEAEWESAHGDPRLHDMTGQVWQWTASAYSPYPGFRPVPGAIGEYNGKFMINQMVLRGSSLATPPGHARPTYRNFFHPDRRWQFSGLRLAQDC</sequence>
<evidence type="ECO:0000256" key="1">
    <source>
        <dbReference type="ARBA" id="ARBA00023002"/>
    </source>
</evidence>
<dbReference type="GO" id="GO:0052699">
    <property type="term" value="P:ergothioneine biosynthetic process"/>
    <property type="evidence" value="ECO:0007669"/>
    <property type="project" value="InterPro"/>
</dbReference>
<accession>A0AAW9DS84</accession>
<dbReference type="Pfam" id="PF12867">
    <property type="entry name" value="DinB_2"/>
    <property type="match status" value="1"/>
</dbReference>
<dbReference type="InterPro" id="IPR042095">
    <property type="entry name" value="SUMF_sf"/>
</dbReference>
<keyword evidence="1" id="KW-0560">Oxidoreductase</keyword>
<evidence type="ECO:0000256" key="3">
    <source>
        <dbReference type="ARBA" id="ARBA00037882"/>
    </source>
</evidence>
<feature type="domain" description="Sulfatase-modifying factor enzyme-like" evidence="4">
    <location>
        <begin position="177"/>
        <end position="309"/>
    </location>
</feature>
<proteinExistence type="predicted"/>
<organism evidence="6 7">
    <name type="scientific">Acidiphilium acidophilum</name>
    <name type="common">Thiobacillus acidophilus</name>
    <dbReference type="NCBI Taxonomy" id="76588"/>
    <lineage>
        <taxon>Bacteria</taxon>
        <taxon>Pseudomonadati</taxon>
        <taxon>Pseudomonadota</taxon>
        <taxon>Alphaproteobacteria</taxon>
        <taxon>Acetobacterales</taxon>
        <taxon>Acidocellaceae</taxon>
        <taxon>Acidiphilium</taxon>
    </lineage>
</organism>
<keyword evidence="7" id="KW-1185">Reference proteome</keyword>
<evidence type="ECO:0000259" key="5">
    <source>
        <dbReference type="Pfam" id="PF12867"/>
    </source>
</evidence>
<dbReference type="NCBIfam" id="TIGR03440">
    <property type="entry name" value="egtB_TIGR03440"/>
    <property type="match status" value="1"/>
</dbReference>
<dbReference type="InterPro" id="IPR005532">
    <property type="entry name" value="SUMF_dom"/>
</dbReference>
<evidence type="ECO:0000313" key="6">
    <source>
        <dbReference type="EMBL" id="MDX5931203.1"/>
    </source>
</evidence>
<gene>
    <name evidence="6" type="primary">egtB</name>
    <name evidence="6" type="ORF">SIL87_10540</name>
</gene>
<evidence type="ECO:0000313" key="7">
    <source>
        <dbReference type="Proteomes" id="UP001279553"/>
    </source>
</evidence>
<dbReference type="InterPro" id="IPR051043">
    <property type="entry name" value="Sulfatase_Mod_Factor_Kinase"/>
</dbReference>
<evidence type="ECO:0000259" key="4">
    <source>
        <dbReference type="Pfam" id="PF03781"/>
    </source>
</evidence>
<name>A0AAW9DS84_ACIAO</name>
<dbReference type="InterPro" id="IPR024775">
    <property type="entry name" value="DinB-like"/>
</dbReference>
<dbReference type="PANTHER" id="PTHR23150">
    <property type="entry name" value="SULFATASE MODIFYING FACTOR 1, 2"/>
    <property type="match status" value="1"/>
</dbReference>
<evidence type="ECO:0000256" key="2">
    <source>
        <dbReference type="ARBA" id="ARBA00023004"/>
    </source>
</evidence>
<protein>
    <submittedName>
        <fullName evidence="6">Ergothioneine biosynthesis protein EgtB</fullName>
    </submittedName>
</protein>
<dbReference type="Pfam" id="PF03781">
    <property type="entry name" value="FGE-sulfatase"/>
    <property type="match status" value="2"/>
</dbReference>
<reference evidence="6 7" key="1">
    <citation type="submission" date="2023-11" db="EMBL/GenBank/DDBJ databases">
        <title>MicrobeMod: A computational toolkit for identifying prokaryotic methylation and restriction-modification with nanopore sequencing.</title>
        <authorList>
            <person name="Crits-Christoph A."/>
            <person name="Kang S.C."/>
            <person name="Lee H."/>
            <person name="Ostrov N."/>
        </authorList>
    </citation>
    <scope>NUCLEOTIDE SEQUENCE [LARGE SCALE GENOMIC DNA]</scope>
    <source>
        <strain evidence="6 7">DSMZ 700</strain>
    </source>
</reference>
<dbReference type="SUPFAM" id="SSF56436">
    <property type="entry name" value="C-type lectin-like"/>
    <property type="match status" value="1"/>
</dbReference>
<dbReference type="PANTHER" id="PTHR23150:SF36">
    <property type="entry name" value="HERCYNINE OXYGENASE"/>
    <property type="match status" value="1"/>
</dbReference>
<dbReference type="InterPro" id="IPR017806">
    <property type="entry name" value="EgtB"/>
</dbReference>
<feature type="domain" description="Sulfatase-modifying factor enzyme-like" evidence="4">
    <location>
        <begin position="314"/>
        <end position="390"/>
    </location>
</feature>
<keyword evidence="2" id="KW-0408">Iron</keyword>
<comment type="caution">
    <text evidence="6">The sequence shown here is derived from an EMBL/GenBank/DDBJ whole genome shotgun (WGS) entry which is preliminary data.</text>
</comment>
<feature type="domain" description="DinB-like" evidence="5">
    <location>
        <begin position="13"/>
        <end position="142"/>
    </location>
</feature>
<dbReference type="InterPro" id="IPR016187">
    <property type="entry name" value="CTDL_fold"/>
</dbReference>
<comment type="pathway">
    <text evidence="3">Amino-acid biosynthesis; ergothioneine biosynthesis.</text>
</comment>
<dbReference type="Proteomes" id="UP001279553">
    <property type="component" value="Unassembled WGS sequence"/>
</dbReference>
<dbReference type="EMBL" id="JAWXYB010000018">
    <property type="protein sequence ID" value="MDX5931203.1"/>
    <property type="molecule type" value="Genomic_DNA"/>
</dbReference>
<dbReference type="AlphaFoldDB" id="A0AAW9DS84"/>
<dbReference type="Gene3D" id="3.90.1580.10">
    <property type="entry name" value="paralog of FGE (formylglycine-generating enzyme)"/>
    <property type="match status" value="2"/>
</dbReference>
<dbReference type="RefSeq" id="WP_319614129.1">
    <property type="nucleotide sequence ID" value="NZ_JAWXYB010000018.1"/>
</dbReference>